<dbReference type="InterPro" id="IPR010982">
    <property type="entry name" value="Lambda_DNA-bd_dom_sf"/>
</dbReference>
<keyword evidence="3" id="KW-1185">Reference proteome</keyword>
<dbReference type="RefSeq" id="WP_345727530.1">
    <property type="nucleotide sequence ID" value="NZ_BAAAYN010000011.1"/>
</dbReference>
<dbReference type="CDD" id="cd00093">
    <property type="entry name" value="HTH_XRE"/>
    <property type="match status" value="1"/>
</dbReference>
<name>A0ABP6SUC7_9ACTN</name>
<protein>
    <submittedName>
        <fullName evidence="2">Helix-turn-helix transcriptional regulator</fullName>
    </submittedName>
</protein>
<evidence type="ECO:0000313" key="3">
    <source>
        <dbReference type="Proteomes" id="UP001501676"/>
    </source>
</evidence>
<feature type="domain" description="HTH cro/C1-type" evidence="1">
    <location>
        <begin position="15"/>
        <end position="53"/>
    </location>
</feature>
<organism evidence="2 3">
    <name type="scientific">Cryptosporangium minutisporangium</name>
    <dbReference type="NCBI Taxonomy" id="113569"/>
    <lineage>
        <taxon>Bacteria</taxon>
        <taxon>Bacillati</taxon>
        <taxon>Actinomycetota</taxon>
        <taxon>Actinomycetes</taxon>
        <taxon>Cryptosporangiales</taxon>
        <taxon>Cryptosporangiaceae</taxon>
        <taxon>Cryptosporangium</taxon>
    </lineage>
</organism>
<sequence length="426" mass="46383">MGDQRANPSGFGARLRRRREEAGLSLDALSRITGYSKGYLSKLERGVKRPSIECARRCDHLLSAQGSLASLGPSRRPPSALPESASSIGEIWRLELRPDGRDSVMLVDEASDSTAETALLGWSLDSGVGRSSEPPLAEIGRVLEDLRTIGHGSRPALVIPMLVGGLHLLRQLAGRASARSKREVLRLATRFADYTGWMAQETGDERAALWWTDFAMALARAAEDSDSAAYALVRKAELALYRGDWSTAISLVESAQQHSRDPVVLSIAAQREAQGRALSGDERGCRRALERARRTAAAEVGRPPQRASYGSHSLADPIAFAAGWSLYDLGQSEACVELLSEELQRLPEHAHRMRARCAVRLARALAGQHRVAEACLVIDPVLGELIAVDSATIRVDLRELSVTLNRWHSHGAIRRIQPALAQALTH</sequence>
<dbReference type="SUPFAM" id="SSF48452">
    <property type="entry name" value="TPR-like"/>
    <property type="match status" value="1"/>
</dbReference>
<gene>
    <name evidence="2" type="ORF">GCM10020369_17880</name>
</gene>
<dbReference type="InterPro" id="IPR011990">
    <property type="entry name" value="TPR-like_helical_dom_sf"/>
</dbReference>
<reference evidence="3" key="1">
    <citation type="journal article" date="2019" name="Int. J. Syst. Evol. Microbiol.">
        <title>The Global Catalogue of Microorganisms (GCM) 10K type strain sequencing project: providing services to taxonomists for standard genome sequencing and annotation.</title>
        <authorList>
            <consortium name="The Broad Institute Genomics Platform"/>
            <consortium name="The Broad Institute Genome Sequencing Center for Infectious Disease"/>
            <person name="Wu L."/>
            <person name="Ma J."/>
        </authorList>
    </citation>
    <scope>NUCLEOTIDE SEQUENCE [LARGE SCALE GENOMIC DNA]</scope>
    <source>
        <strain evidence="3">JCM 9458</strain>
    </source>
</reference>
<dbReference type="EMBL" id="BAAAYN010000011">
    <property type="protein sequence ID" value="GAA3385222.1"/>
    <property type="molecule type" value="Genomic_DNA"/>
</dbReference>
<dbReference type="Gene3D" id="1.25.40.10">
    <property type="entry name" value="Tetratricopeptide repeat domain"/>
    <property type="match status" value="1"/>
</dbReference>
<proteinExistence type="predicted"/>
<dbReference type="InterPro" id="IPR001387">
    <property type="entry name" value="Cro/C1-type_HTH"/>
</dbReference>
<evidence type="ECO:0000259" key="1">
    <source>
        <dbReference type="PROSITE" id="PS50943"/>
    </source>
</evidence>
<dbReference type="Pfam" id="PF13560">
    <property type="entry name" value="HTH_31"/>
    <property type="match status" value="1"/>
</dbReference>
<dbReference type="Proteomes" id="UP001501676">
    <property type="component" value="Unassembled WGS sequence"/>
</dbReference>
<dbReference type="SUPFAM" id="SSF47413">
    <property type="entry name" value="lambda repressor-like DNA-binding domains"/>
    <property type="match status" value="1"/>
</dbReference>
<evidence type="ECO:0000313" key="2">
    <source>
        <dbReference type="EMBL" id="GAA3385222.1"/>
    </source>
</evidence>
<dbReference type="Gene3D" id="1.10.260.40">
    <property type="entry name" value="lambda repressor-like DNA-binding domains"/>
    <property type="match status" value="1"/>
</dbReference>
<dbReference type="SMART" id="SM00530">
    <property type="entry name" value="HTH_XRE"/>
    <property type="match status" value="1"/>
</dbReference>
<dbReference type="PROSITE" id="PS50943">
    <property type="entry name" value="HTH_CROC1"/>
    <property type="match status" value="1"/>
</dbReference>
<accession>A0ABP6SUC7</accession>
<comment type="caution">
    <text evidence="2">The sequence shown here is derived from an EMBL/GenBank/DDBJ whole genome shotgun (WGS) entry which is preliminary data.</text>
</comment>